<dbReference type="SUPFAM" id="SSF54695">
    <property type="entry name" value="POZ domain"/>
    <property type="match status" value="2"/>
</dbReference>
<dbReference type="CDD" id="cd18316">
    <property type="entry name" value="BTB_POZ_KCTD-like"/>
    <property type="match status" value="1"/>
</dbReference>
<gene>
    <name evidence="2" type="ORF">CRE_21330</name>
</gene>
<evidence type="ECO:0000259" key="1">
    <source>
        <dbReference type="PROSITE" id="PS50097"/>
    </source>
</evidence>
<dbReference type="InterPro" id="IPR011333">
    <property type="entry name" value="SKP1/BTB/POZ_sf"/>
</dbReference>
<dbReference type="InterPro" id="IPR045068">
    <property type="entry name" value="BACURD1-3"/>
</dbReference>
<dbReference type="eggNOG" id="KOG2716">
    <property type="taxonomic scope" value="Eukaryota"/>
</dbReference>
<dbReference type="GO" id="GO:0051260">
    <property type="term" value="P:protein homooligomerization"/>
    <property type="evidence" value="ECO:0007669"/>
    <property type="project" value="InterPro"/>
</dbReference>
<dbReference type="Gene3D" id="3.30.710.10">
    <property type="entry name" value="Potassium Channel Kv1.1, Chain A"/>
    <property type="match status" value="2"/>
</dbReference>
<organism evidence="3">
    <name type="scientific">Caenorhabditis remanei</name>
    <name type="common">Caenorhabditis vulgaris</name>
    <dbReference type="NCBI Taxonomy" id="31234"/>
    <lineage>
        <taxon>Eukaryota</taxon>
        <taxon>Metazoa</taxon>
        <taxon>Ecdysozoa</taxon>
        <taxon>Nematoda</taxon>
        <taxon>Chromadorea</taxon>
        <taxon>Rhabditida</taxon>
        <taxon>Rhabditina</taxon>
        <taxon>Rhabditomorpha</taxon>
        <taxon>Rhabditoidea</taxon>
        <taxon>Rhabditidae</taxon>
        <taxon>Peloderinae</taxon>
        <taxon>Caenorhabditis</taxon>
    </lineage>
</organism>
<dbReference type="EMBL" id="DS268480">
    <property type="protein sequence ID" value="EFP09823.1"/>
    <property type="molecule type" value="Genomic_DNA"/>
</dbReference>
<dbReference type="Proteomes" id="UP000008281">
    <property type="component" value="Unassembled WGS sequence"/>
</dbReference>
<dbReference type="PROSITE" id="PS50097">
    <property type="entry name" value="BTB"/>
    <property type="match status" value="2"/>
</dbReference>
<feature type="domain" description="BTB" evidence="1">
    <location>
        <begin position="126"/>
        <end position="204"/>
    </location>
</feature>
<dbReference type="HOGENOM" id="CLU_799837_0_0_1"/>
<protein>
    <recommendedName>
        <fullName evidence="1">BTB domain-containing protein</fullName>
    </recommendedName>
</protein>
<evidence type="ECO:0000313" key="2">
    <source>
        <dbReference type="EMBL" id="EFP09823.1"/>
    </source>
</evidence>
<reference evidence="2" key="1">
    <citation type="submission" date="2007-07" db="EMBL/GenBank/DDBJ databases">
        <title>PCAP assembly of the Caenorhabditis remanei genome.</title>
        <authorList>
            <consortium name="The Caenorhabditis remanei Sequencing Consortium"/>
            <person name="Wilson R.K."/>
        </authorList>
    </citation>
    <scope>NUCLEOTIDE SEQUENCE [LARGE SCALE GENOMIC DNA]</scope>
    <source>
        <strain evidence="2">PB4641</strain>
    </source>
</reference>
<sequence length="347" mass="40463">MLSQLVIVDRNLSKPITLNFGNFMCYDWSLTINKLDSDNNHECWEFRLFSECTSNVPDSLKLEVEAEIRILEYRYGRDIVKKHEGKERMFQVEFQIDPNSRCSSIRVDINAIKVVGVPVDYPNCSPTVKLNVGGTIFHTTEQCLEGRIKTYYEIEKYKFKLEQKNKADTDGQVKEMDPLFFDRDPEHFRLILNFLRDGKVNLPDSDKEVEEILEEAKFYHLIELSNYCTHHLDRKSSRNSTPVVDIVQLDIGGTIFKTTKSTLTRFDGMFKTMLDNEISVKKQDFESIFIDRSPKHFDIILNFMRDGDVELPETNRELREVSKEAQYYLLGGLVEKCENCIDNFVVA</sequence>
<dbReference type="InParanoid" id="E3MUS1"/>
<accession>E3MUS1</accession>
<dbReference type="InterPro" id="IPR000210">
    <property type="entry name" value="BTB/POZ_dom"/>
</dbReference>
<dbReference type="SMART" id="SM00225">
    <property type="entry name" value="BTB"/>
    <property type="match status" value="2"/>
</dbReference>
<evidence type="ECO:0000313" key="3">
    <source>
        <dbReference type="Proteomes" id="UP000008281"/>
    </source>
</evidence>
<dbReference type="OrthoDB" id="2333377at2759"/>
<feature type="domain" description="BTB" evidence="1">
    <location>
        <begin position="245"/>
        <end position="313"/>
    </location>
</feature>
<dbReference type="InterPro" id="IPR003131">
    <property type="entry name" value="T1-type_BTB"/>
</dbReference>
<name>E3MUS1_CAERE</name>
<dbReference type="PANTHER" id="PTHR11145:SF19">
    <property type="entry name" value="BTB DOMAIN-CONTAINING PROTEIN-RELATED"/>
    <property type="match status" value="1"/>
</dbReference>
<dbReference type="PANTHER" id="PTHR11145">
    <property type="entry name" value="BTB/POZ DOMAIN-CONTAINING ADAPTER FOR CUL3-MEDIATED RHOA DEGRADATION PROTEIN FAMILY MEMBER"/>
    <property type="match status" value="1"/>
</dbReference>
<dbReference type="Pfam" id="PF02214">
    <property type="entry name" value="BTB_2"/>
    <property type="match status" value="2"/>
</dbReference>
<proteinExistence type="predicted"/>
<dbReference type="STRING" id="31234.E3MUS1"/>
<keyword evidence="3" id="KW-1185">Reference proteome</keyword>
<dbReference type="AlphaFoldDB" id="E3MUS1"/>